<evidence type="ECO:0000313" key="2">
    <source>
        <dbReference type="Proteomes" id="UP000381093"/>
    </source>
</evidence>
<reference evidence="1 2" key="1">
    <citation type="submission" date="2019-09" db="EMBL/GenBank/DDBJ databases">
        <authorList>
            <person name="Chandra G."/>
            <person name="Truman W A."/>
        </authorList>
    </citation>
    <scope>NUCLEOTIDE SEQUENCE [LARGE SCALE GENOMIC DNA]</scope>
    <source>
        <strain evidence="1">PS710</strain>
    </source>
</reference>
<evidence type="ECO:0000313" key="1">
    <source>
        <dbReference type="EMBL" id="VVO17977.1"/>
    </source>
</evidence>
<dbReference type="Proteomes" id="UP000381093">
    <property type="component" value="Unassembled WGS sequence"/>
</dbReference>
<organism evidence="1 2">
    <name type="scientific">Pseudomonas fluorescens</name>
    <dbReference type="NCBI Taxonomy" id="294"/>
    <lineage>
        <taxon>Bacteria</taxon>
        <taxon>Pseudomonadati</taxon>
        <taxon>Pseudomonadota</taxon>
        <taxon>Gammaproteobacteria</taxon>
        <taxon>Pseudomonadales</taxon>
        <taxon>Pseudomonadaceae</taxon>
        <taxon>Pseudomonas</taxon>
    </lineage>
</organism>
<sequence length="216" mass="24492">MPTLLLIDLDGTLIDTPHFEAWRNTAFKMGGTELTHEEYIDHIAGRPRMEGASRFLELKRASQGQGALHTLNARELADYKQDEFQRLCASTQLFSDALRLLQRIDDARQTVIFYTASQNASNLFDITLHQSHISLKQPRTVSQQSANQSRGELFQQLIGTRAAKDIYLIDDSPYAADLACHLGVHTWQIRRNLREPKAGDPRVSIISSLDEFMLPK</sequence>
<dbReference type="EMBL" id="CABVHW010000014">
    <property type="protein sequence ID" value="VVO17977.1"/>
    <property type="molecule type" value="Genomic_DNA"/>
</dbReference>
<protein>
    <submittedName>
        <fullName evidence="1">Uncharacterized protein</fullName>
    </submittedName>
</protein>
<dbReference type="RefSeq" id="WP_150766016.1">
    <property type="nucleotide sequence ID" value="NZ_CABVHW010000014.1"/>
</dbReference>
<dbReference type="AlphaFoldDB" id="A0A5E7NKI4"/>
<accession>A0A5E7NKI4</accession>
<dbReference type="Gene3D" id="1.10.150.240">
    <property type="entry name" value="Putative phosphatase, domain 2"/>
    <property type="match status" value="1"/>
</dbReference>
<dbReference type="InterPro" id="IPR036412">
    <property type="entry name" value="HAD-like_sf"/>
</dbReference>
<gene>
    <name evidence="1" type="ORF">PS710_04008</name>
</gene>
<dbReference type="SUPFAM" id="SSF56784">
    <property type="entry name" value="HAD-like"/>
    <property type="match status" value="1"/>
</dbReference>
<dbReference type="InterPro" id="IPR023198">
    <property type="entry name" value="PGP-like_dom2"/>
</dbReference>
<proteinExistence type="predicted"/>
<name>A0A5E7NKI4_PSEFL</name>